<evidence type="ECO:0008006" key="4">
    <source>
        <dbReference type="Google" id="ProtNLM"/>
    </source>
</evidence>
<dbReference type="eggNOG" id="COG3127">
    <property type="taxonomic scope" value="Bacteria"/>
</dbReference>
<evidence type="ECO:0000313" key="3">
    <source>
        <dbReference type="Proteomes" id="UP000001601"/>
    </source>
</evidence>
<keyword evidence="3" id="KW-1185">Reference proteome</keyword>
<dbReference type="AlphaFoldDB" id="A3XQ03"/>
<proteinExistence type="predicted"/>
<feature type="transmembrane region" description="Helical" evidence="1">
    <location>
        <begin position="116"/>
        <end position="135"/>
    </location>
</feature>
<keyword evidence="1" id="KW-0812">Transmembrane</keyword>
<name>A3XQ03_LEEBM</name>
<evidence type="ECO:0000313" key="2">
    <source>
        <dbReference type="EMBL" id="EAQ48371.1"/>
    </source>
</evidence>
<reference evidence="2 3" key="1">
    <citation type="journal article" date="2007" name="Nature">
        <title>Light stimulates growth of proteorhodopsin-containing marine Flavobacteria.</title>
        <authorList>
            <person name="Gomez-Consarnau L."/>
            <person name="Gonzalez J.M."/>
            <person name="Coll-Llado M."/>
            <person name="Gourdon P."/>
            <person name="Pascher T."/>
            <person name="Neutze R."/>
            <person name="Pedros-Alio C."/>
            <person name="Pinhassi J."/>
        </authorList>
    </citation>
    <scope>NUCLEOTIDE SEQUENCE [LARGE SCALE GENOMIC DNA]</scope>
    <source>
        <strain evidence="2 3">MED217</strain>
    </source>
</reference>
<dbReference type="RefSeq" id="WP_009780900.1">
    <property type="nucleotide sequence ID" value="NZ_CH672395.1"/>
</dbReference>
<feature type="transmembrane region" description="Helical" evidence="1">
    <location>
        <begin position="23"/>
        <end position="47"/>
    </location>
</feature>
<keyword evidence="1" id="KW-1133">Transmembrane helix</keyword>
<evidence type="ECO:0000256" key="1">
    <source>
        <dbReference type="SAM" id="Phobius"/>
    </source>
</evidence>
<dbReference type="Proteomes" id="UP000001601">
    <property type="component" value="Unassembled WGS sequence"/>
</dbReference>
<dbReference type="EMBL" id="AANC01000008">
    <property type="protein sequence ID" value="EAQ48371.1"/>
    <property type="molecule type" value="Genomic_DNA"/>
</dbReference>
<dbReference type="OrthoDB" id="1120881at2"/>
<comment type="caution">
    <text evidence="2">The sequence shown here is derived from an EMBL/GenBank/DDBJ whole genome shotgun (WGS) entry which is preliminary data.</text>
</comment>
<dbReference type="STRING" id="398720.MED217_12729"/>
<feature type="transmembrane region" description="Helical" evidence="1">
    <location>
        <begin position="141"/>
        <end position="159"/>
    </location>
</feature>
<protein>
    <recommendedName>
        <fullName evidence="4">DUF998 domain-containing protein</fullName>
    </recommendedName>
</protein>
<sequence length="212" mass="23174">MTNNNYLQDISDIKNMMSKSSRFMSLSGLSGILAGIYALAAATYAHFRIATLPDYSGDSVVLNAVGNFMAAYDLVGDLFFVATLTLFLAIVTGAVLTYRKAKKLNEKIWNPVSKRLLAHFGIPLFAGGLFCLVLLQYGIVGLVAPATLIFYGLALLNASKFTIGDIKYLGIANVFIGLIASQFVGYGLYFWALGFGIFHIIYGVILYNKYDR</sequence>
<feature type="transmembrane region" description="Helical" evidence="1">
    <location>
        <begin position="189"/>
        <end position="207"/>
    </location>
</feature>
<feature type="transmembrane region" description="Helical" evidence="1">
    <location>
        <begin position="166"/>
        <end position="183"/>
    </location>
</feature>
<keyword evidence="1" id="KW-0472">Membrane</keyword>
<gene>
    <name evidence="2" type="ORF">MED217_12729</name>
</gene>
<dbReference type="HOGENOM" id="CLU_091995_0_0_10"/>
<feature type="transmembrane region" description="Helical" evidence="1">
    <location>
        <begin position="78"/>
        <end position="96"/>
    </location>
</feature>
<accession>A3XQ03</accession>
<organism evidence="2 3">
    <name type="scientific">Leeuwenhoekiella blandensis (strain CECT 7118 / CCUG 51940 / KCTC 22103 / MED217)</name>
    <name type="common">Flavobacterium sp. (strain MED217)</name>
    <dbReference type="NCBI Taxonomy" id="398720"/>
    <lineage>
        <taxon>Bacteria</taxon>
        <taxon>Pseudomonadati</taxon>
        <taxon>Bacteroidota</taxon>
        <taxon>Flavobacteriia</taxon>
        <taxon>Flavobacteriales</taxon>
        <taxon>Flavobacteriaceae</taxon>
        <taxon>Leeuwenhoekiella</taxon>
    </lineage>
</organism>